<proteinExistence type="predicted"/>
<protein>
    <submittedName>
        <fullName evidence="1">Oidioi.mRNA.OKI2018_I69.chr2.g7070.t1.cds</fullName>
    </submittedName>
</protein>
<sequence length="136" mass="14635">MAAYCPAGCYCAGQGSECPLFTGNFNNWCGASCSCPQGHYCEFNDFPRPCTLGYYTECPTVRLNFDEKYSYGKKVSGTPGAKSMEDCLPCPAGTAVNLATPGYAGPENCADCQPGSYRKMDGNYIYDAGNTFCFIC</sequence>
<reference evidence="1 2" key="1">
    <citation type="submission" date="2021-04" db="EMBL/GenBank/DDBJ databases">
        <authorList>
            <person name="Bliznina A."/>
        </authorList>
    </citation>
    <scope>NUCLEOTIDE SEQUENCE [LARGE SCALE GENOMIC DNA]</scope>
</reference>
<gene>
    <name evidence="1" type="ORF">OKIOD_LOCUS15835</name>
</gene>
<evidence type="ECO:0000313" key="1">
    <source>
        <dbReference type="EMBL" id="CAG5112905.1"/>
    </source>
</evidence>
<dbReference type="Proteomes" id="UP001158576">
    <property type="component" value="Chromosome 2"/>
</dbReference>
<organism evidence="1 2">
    <name type="scientific">Oikopleura dioica</name>
    <name type="common">Tunicate</name>
    <dbReference type="NCBI Taxonomy" id="34765"/>
    <lineage>
        <taxon>Eukaryota</taxon>
        <taxon>Metazoa</taxon>
        <taxon>Chordata</taxon>
        <taxon>Tunicata</taxon>
        <taxon>Appendicularia</taxon>
        <taxon>Copelata</taxon>
        <taxon>Oikopleuridae</taxon>
        <taxon>Oikopleura</taxon>
    </lineage>
</organism>
<evidence type="ECO:0000313" key="2">
    <source>
        <dbReference type="Proteomes" id="UP001158576"/>
    </source>
</evidence>
<keyword evidence="2" id="KW-1185">Reference proteome</keyword>
<accession>A0ABN7T7B8</accession>
<dbReference type="EMBL" id="OU015567">
    <property type="protein sequence ID" value="CAG5112905.1"/>
    <property type="molecule type" value="Genomic_DNA"/>
</dbReference>
<name>A0ABN7T7B8_OIKDI</name>